<sequence>MELFYAHYPSLEDAFVRRVQTRRSGVLSRWLVVCSSSLLAQRLRERLARELGAAANFYFLTAGALVSELDREAPGQPPALLPQDNLRDFLIKNLLAEPGLNRYPASRGFVQAVKSALRDLEDALAEPDVLDEHLRTAPDAVLEQDGARLEWFNRLYRRYLAAAAAVPGFRPYQQAFERALQQAENSDFLHGFDEIIFYGFYDMTGRQLELFNRLRALYAVTVFAPYLKHPAYRFAQKFFETNWLGAGSGENVDRGHFGALGKSGQFLFASSDSAPQAGVHIVSAADARGEVFYAAKEILRLTEKEGYRLSDIAVLARSLAPYQEEIQRVFAENCIAFNGSFSYPLSKFPLGVFCLNLFSLLANGFDRQTVLAVVSSPYFKPAQKNVWRRQAAQSLASRDLSQWRDLLPHGPEDDTSFLAWLEDTHARLDALARVRDWAGGAALALAFLEQNTDVSQLQGKETEIFQTVCEKIKSFSLYASIRPTVQPGEWVRELTDALTGLSFHETQAVRGGVTVTDVSRARGLQFKVVFLLGLNDKVFPLITPEDPVLRDYYRYVLRDVLGYWINQSLDRADEERLLFFAAATAGTEKLYTTYARAGQDGKEAVRSLYAAELARACGLDLAAQDAARVSGRLSERINQTESEFLTPKELSLSFILHPETAAAQYRRAGLWSGEKEHTLAAAAALRQSGALGAFDGVVQSGAEIFAKENAAGFSPSALQELGQCPLKYFLDKGLHLQEPDDPLSRQELSPDRRGTAYHEILKDFYEDLYQRGLTHEVSDAAALEYLERAFEKHCRADGYRLFGIYPVVWELILQEMKEKLSAFVLEDLHELGPYTPAWFEMPVSSEPSEELPLRLRGIIDRVDVDGVHKTFRVADYKSSRKGTKDLASDFFTHLIFQPFIYVWIARRLAAFEGYESDGSCLLSINKGYVRRDLSADAYRRMQPRACGFLKQLAEMIQTGTFFISPSDLCAYCPYAGICRRDSFKSLLRARKSAASQALEEARR</sequence>
<keyword evidence="13" id="KW-1185">Reference proteome</keyword>
<evidence type="ECO:0000313" key="13">
    <source>
        <dbReference type="Proteomes" id="UP000196368"/>
    </source>
</evidence>
<dbReference type="SUPFAM" id="SSF52980">
    <property type="entry name" value="Restriction endonuclease-like"/>
    <property type="match status" value="1"/>
</dbReference>
<dbReference type="GO" id="GO:0004386">
    <property type="term" value="F:helicase activity"/>
    <property type="evidence" value="ECO:0007669"/>
    <property type="project" value="UniProtKB-KW"/>
</dbReference>
<dbReference type="EMBL" id="NFJD01000004">
    <property type="protein sequence ID" value="OUO56185.1"/>
    <property type="molecule type" value="Genomic_DNA"/>
</dbReference>
<evidence type="ECO:0000259" key="11">
    <source>
        <dbReference type="Pfam" id="PF13361"/>
    </source>
</evidence>
<evidence type="ECO:0000256" key="7">
    <source>
        <dbReference type="ARBA" id="ARBA00022840"/>
    </source>
</evidence>
<dbReference type="Pfam" id="PF13361">
    <property type="entry name" value="UvrD_C"/>
    <property type="match status" value="1"/>
</dbReference>
<dbReference type="Pfam" id="PF12705">
    <property type="entry name" value="PDDEXK_1"/>
    <property type="match status" value="1"/>
</dbReference>
<dbReference type="OrthoDB" id="5487982at2"/>
<dbReference type="AlphaFoldDB" id="A0A1Y4DBE1"/>
<evidence type="ECO:0000256" key="8">
    <source>
        <dbReference type="ARBA" id="ARBA00023125"/>
    </source>
</evidence>
<accession>A0A1Y4DBE1</accession>
<dbReference type="InterPro" id="IPR038726">
    <property type="entry name" value="PDDEXK_AddAB-type"/>
</dbReference>
<evidence type="ECO:0000313" key="12">
    <source>
        <dbReference type="EMBL" id="OUO56185.1"/>
    </source>
</evidence>
<dbReference type="InterPro" id="IPR027417">
    <property type="entry name" value="P-loop_NTPase"/>
</dbReference>
<keyword evidence="5" id="KW-0347">Helicase</keyword>
<dbReference type="Proteomes" id="UP000196368">
    <property type="component" value="Unassembled WGS sequence"/>
</dbReference>
<protein>
    <submittedName>
        <fullName evidence="12">Uncharacterized protein</fullName>
    </submittedName>
</protein>
<keyword evidence="1" id="KW-0540">Nuclease</keyword>
<dbReference type="PANTHER" id="PTHR30591">
    <property type="entry name" value="RECBCD ENZYME SUBUNIT RECC"/>
    <property type="match status" value="1"/>
</dbReference>
<evidence type="ECO:0000256" key="5">
    <source>
        <dbReference type="ARBA" id="ARBA00022806"/>
    </source>
</evidence>
<keyword evidence="9" id="KW-0234">DNA repair</keyword>
<dbReference type="InterPro" id="IPR014017">
    <property type="entry name" value="DNA_helicase_UvrD-like_C"/>
</dbReference>
<evidence type="ECO:0000256" key="6">
    <source>
        <dbReference type="ARBA" id="ARBA00022839"/>
    </source>
</evidence>
<keyword evidence="8" id="KW-0238">DNA-binding</keyword>
<feature type="domain" description="PD-(D/E)XK endonuclease-like" evidence="10">
    <location>
        <begin position="713"/>
        <end position="979"/>
    </location>
</feature>
<feature type="domain" description="UvrD-like helicase C-terminal" evidence="11">
    <location>
        <begin position="278"/>
        <end position="596"/>
    </location>
</feature>
<evidence type="ECO:0000259" key="10">
    <source>
        <dbReference type="Pfam" id="PF12705"/>
    </source>
</evidence>
<evidence type="ECO:0000256" key="4">
    <source>
        <dbReference type="ARBA" id="ARBA00022801"/>
    </source>
</evidence>
<dbReference type="GO" id="GO:0003677">
    <property type="term" value="F:DNA binding"/>
    <property type="evidence" value="ECO:0007669"/>
    <property type="project" value="UniProtKB-KW"/>
</dbReference>
<dbReference type="PANTHER" id="PTHR30591:SF1">
    <property type="entry name" value="RECBCD ENZYME SUBUNIT RECC"/>
    <property type="match status" value="1"/>
</dbReference>
<dbReference type="GO" id="GO:0004527">
    <property type="term" value="F:exonuclease activity"/>
    <property type="evidence" value="ECO:0007669"/>
    <property type="project" value="UniProtKB-KW"/>
</dbReference>
<evidence type="ECO:0000256" key="1">
    <source>
        <dbReference type="ARBA" id="ARBA00022722"/>
    </source>
</evidence>
<dbReference type="InterPro" id="IPR011335">
    <property type="entry name" value="Restrct_endonuc-II-like"/>
</dbReference>
<evidence type="ECO:0000256" key="9">
    <source>
        <dbReference type="ARBA" id="ARBA00023204"/>
    </source>
</evidence>
<keyword evidence="2" id="KW-0547">Nucleotide-binding</keyword>
<keyword evidence="6" id="KW-0269">Exonuclease</keyword>
<gene>
    <name evidence="12" type="ORF">B5F75_06095</name>
</gene>
<keyword evidence="7" id="KW-0067">ATP-binding</keyword>
<dbReference type="GO" id="GO:0005524">
    <property type="term" value="F:ATP binding"/>
    <property type="evidence" value="ECO:0007669"/>
    <property type="project" value="UniProtKB-KW"/>
</dbReference>
<keyword evidence="4" id="KW-0378">Hydrolase</keyword>
<proteinExistence type="predicted"/>
<dbReference type="GO" id="GO:0006281">
    <property type="term" value="P:DNA repair"/>
    <property type="evidence" value="ECO:0007669"/>
    <property type="project" value="UniProtKB-KW"/>
</dbReference>
<dbReference type="RefSeq" id="WP_087289012.1">
    <property type="nucleotide sequence ID" value="NZ_NFJD01000004.1"/>
</dbReference>
<dbReference type="Gene3D" id="3.40.50.300">
    <property type="entry name" value="P-loop containing nucleotide triphosphate hydrolases"/>
    <property type="match status" value="2"/>
</dbReference>
<dbReference type="GO" id="GO:0006310">
    <property type="term" value="P:DNA recombination"/>
    <property type="evidence" value="ECO:0007669"/>
    <property type="project" value="TreeGrafter"/>
</dbReference>
<evidence type="ECO:0000256" key="3">
    <source>
        <dbReference type="ARBA" id="ARBA00022763"/>
    </source>
</evidence>
<organism evidence="12 13">
    <name type="scientific">Candidatus Avelusimicrobium gallicola</name>
    <dbReference type="NCBI Taxonomy" id="2562704"/>
    <lineage>
        <taxon>Bacteria</taxon>
        <taxon>Pseudomonadati</taxon>
        <taxon>Elusimicrobiota</taxon>
        <taxon>Elusimicrobia</taxon>
        <taxon>Elusimicrobiales</taxon>
        <taxon>Elusimicrobiaceae</taxon>
        <taxon>Candidatus Avelusimicrobium</taxon>
    </lineage>
</organism>
<dbReference type="Gene3D" id="3.90.320.10">
    <property type="match status" value="1"/>
</dbReference>
<evidence type="ECO:0000256" key="2">
    <source>
        <dbReference type="ARBA" id="ARBA00022741"/>
    </source>
</evidence>
<comment type="caution">
    <text evidence="12">The sequence shown here is derived from an EMBL/GenBank/DDBJ whole genome shotgun (WGS) entry which is preliminary data.</text>
</comment>
<name>A0A1Y4DBE1_9BACT</name>
<dbReference type="SUPFAM" id="SSF52540">
    <property type="entry name" value="P-loop containing nucleoside triphosphate hydrolases"/>
    <property type="match status" value="1"/>
</dbReference>
<keyword evidence="3" id="KW-0227">DNA damage</keyword>
<reference evidence="13" key="1">
    <citation type="submission" date="2017-04" db="EMBL/GenBank/DDBJ databases">
        <title>Function of individual gut microbiota members based on whole genome sequencing of pure cultures obtained from chicken caecum.</title>
        <authorList>
            <person name="Medvecky M."/>
            <person name="Cejkova D."/>
            <person name="Polansky O."/>
            <person name="Karasova D."/>
            <person name="Kubasova T."/>
            <person name="Cizek A."/>
            <person name="Rychlik I."/>
        </authorList>
    </citation>
    <scope>NUCLEOTIDE SEQUENCE [LARGE SCALE GENOMIC DNA]</scope>
    <source>
        <strain evidence="13">An273</strain>
    </source>
</reference>
<dbReference type="InterPro" id="IPR011604">
    <property type="entry name" value="PDDEXK-like_dom_sf"/>
</dbReference>